<organism evidence="3 4">
    <name type="scientific">Raineya orbicola</name>
    <dbReference type="NCBI Taxonomy" id="2016530"/>
    <lineage>
        <taxon>Bacteria</taxon>
        <taxon>Pseudomonadati</taxon>
        <taxon>Bacteroidota</taxon>
        <taxon>Cytophagia</taxon>
        <taxon>Cytophagales</taxon>
        <taxon>Raineyaceae</taxon>
        <taxon>Raineya</taxon>
    </lineage>
</organism>
<dbReference type="InterPro" id="IPR002048">
    <property type="entry name" value="EF_hand_dom"/>
</dbReference>
<feature type="domain" description="EF-hand" evidence="2">
    <location>
        <begin position="211"/>
        <end position="243"/>
    </location>
</feature>
<feature type="transmembrane region" description="Helical" evidence="1">
    <location>
        <begin position="180"/>
        <end position="202"/>
    </location>
</feature>
<sequence>MLRIITFVLLLLNFPLFAQIPFEKAKLEILCQAVRFNHIQQGKIDIARKIDCSTLQTLEKTIPNSSRASKNIISAYKNKAYSNLSSDEEKIKQFKKDIWKELRSLAPRISKSADFQAKWKTGLDSLSASLDKTLGIIATDEGVQTNDSKGNTNTGEVEEMIIPAENQKLPPPETSSNTGLWIIAILSILIAFVSVGYAYLVAKTTSHRIKEMENMFKERYQHLDTRMDKMLTREEFKKLTNTH</sequence>
<reference evidence="3 4" key="1">
    <citation type="submission" date="2017-06" db="EMBL/GenBank/DDBJ databases">
        <title>Raineya orbicola gen. nov., sp. nov. a slightly thermophilic bacterium of the phylum Bacteroidetes and the description of Raineyaceae fam. nov.</title>
        <authorList>
            <person name="Albuquerque L."/>
            <person name="Polonia A.R.M."/>
            <person name="Barroso C."/>
            <person name="Froufe H.J.C."/>
            <person name="Lage O."/>
            <person name="Lobo-Da-Cunha A."/>
            <person name="Egas C."/>
            <person name="Da Costa M.S."/>
        </authorList>
    </citation>
    <scope>NUCLEOTIDE SEQUENCE [LARGE SCALE GENOMIC DNA]</scope>
    <source>
        <strain evidence="3 4">SPSPC-11</strain>
    </source>
</reference>
<dbReference type="OrthoDB" id="1524569at2"/>
<gene>
    <name evidence="3" type="ORF">Rain11_0997</name>
</gene>
<proteinExistence type="predicted"/>
<dbReference type="PROSITE" id="PS50222">
    <property type="entry name" value="EF_HAND_2"/>
    <property type="match status" value="1"/>
</dbReference>
<dbReference type="Proteomes" id="UP000233387">
    <property type="component" value="Unassembled WGS sequence"/>
</dbReference>
<evidence type="ECO:0000256" key="1">
    <source>
        <dbReference type="SAM" id="Phobius"/>
    </source>
</evidence>
<keyword evidence="1" id="KW-0812">Transmembrane</keyword>
<keyword evidence="4" id="KW-1185">Reference proteome</keyword>
<evidence type="ECO:0000313" key="4">
    <source>
        <dbReference type="Proteomes" id="UP000233387"/>
    </source>
</evidence>
<comment type="caution">
    <text evidence="3">The sequence shown here is derived from an EMBL/GenBank/DDBJ whole genome shotgun (WGS) entry which is preliminary data.</text>
</comment>
<evidence type="ECO:0000313" key="3">
    <source>
        <dbReference type="EMBL" id="PKQ69932.1"/>
    </source>
</evidence>
<protein>
    <recommendedName>
        <fullName evidence="2">EF-hand domain-containing protein</fullName>
    </recommendedName>
</protein>
<dbReference type="AlphaFoldDB" id="A0A2N3IHX6"/>
<accession>A0A2N3IHX6</accession>
<keyword evidence="1" id="KW-1133">Transmembrane helix</keyword>
<evidence type="ECO:0000259" key="2">
    <source>
        <dbReference type="PROSITE" id="PS50222"/>
    </source>
</evidence>
<dbReference type="EMBL" id="NKXO01000013">
    <property type="protein sequence ID" value="PKQ69932.1"/>
    <property type="molecule type" value="Genomic_DNA"/>
</dbReference>
<keyword evidence="1" id="KW-0472">Membrane</keyword>
<dbReference type="GO" id="GO:0005509">
    <property type="term" value="F:calcium ion binding"/>
    <property type="evidence" value="ECO:0007669"/>
    <property type="project" value="InterPro"/>
</dbReference>
<dbReference type="RefSeq" id="WP_101358264.1">
    <property type="nucleotide sequence ID" value="NZ_NKXO01000013.1"/>
</dbReference>
<name>A0A2N3IHX6_9BACT</name>